<protein>
    <recommendedName>
        <fullName evidence="3">bis(5'-nucleosyl)-tetraphosphatase (symmetrical)</fullName>
        <ecNumber evidence="3">3.6.1.41</ecNumber>
    </recommendedName>
    <alternativeName>
        <fullName evidence="6">Ap4A hydrolase</fullName>
    </alternativeName>
    <alternativeName>
        <fullName evidence="5">Diadenosine 5',5'''-P1,P4-tetraphosphate pyrophosphohydrolase</fullName>
    </alternativeName>
    <alternativeName>
        <fullName evidence="7">Diadenosine tetraphosphatase</fullName>
    </alternativeName>
</protein>
<dbReference type="CDD" id="cd07422">
    <property type="entry name" value="MPP_ApaH"/>
    <property type="match status" value="1"/>
</dbReference>
<dbReference type="PANTHER" id="PTHR40942:SF4">
    <property type="entry name" value="CYTOCHROME C5"/>
    <property type="match status" value="1"/>
</dbReference>
<organism evidence="10 11">
    <name type="scientific">OM182 bacterium BACL3 MAG-120619-bin3</name>
    <dbReference type="NCBI Taxonomy" id="1655593"/>
    <lineage>
        <taxon>Bacteria</taxon>
        <taxon>Pseudomonadati</taxon>
        <taxon>Pseudomonadota</taxon>
        <taxon>Gammaproteobacteria</taxon>
        <taxon>OMG group</taxon>
        <taxon>OM182 clade</taxon>
    </lineage>
</organism>
<sequence length="274" mass="31186">MSTYVVGDIQGCYKGLRKLLKHVEFKAGADQLWCVGDLVNRGPRSLDTLRFLRDLGPSCRIVLGNHDLHFIAKQEACAPRRGKHTLQKLLKSPDAQELADWLRTQPLVYFDCIDTDAGLQDFVMLHAGVAPQWSLEQTLELSAEVEIALQGDDYRAYLTHMYGDTPRRWHDGLEGLDRLRVITNYLTRVRYCDAIGNMQLKAKEGLAMAPHGYKPWFMYENISERAQILFGHWAALEGHTGKPRVHALDTGFVWGQKLTALRLEDGKRFAYSKT</sequence>
<evidence type="ECO:0000313" key="11">
    <source>
        <dbReference type="Proteomes" id="UP000051242"/>
    </source>
</evidence>
<keyword evidence="4" id="KW-0378">Hydrolase</keyword>
<name>A0A0R2TAP4_9GAMM</name>
<accession>A0A0R2TAP4</accession>
<evidence type="ECO:0000256" key="7">
    <source>
        <dbReference type="ARBA" id="ARBA00033210"/>
    </source>
</evidence>
<gene>
    <name evidence="10" type="ORF">ABR85_10090</name>
</gene>
<dbReference type="AlphaFoldDB" id="A0A0R2TAP4"/>
<dbReference type="PIRSF" id="PIRSF000903">
    <property type="entry name" value="B5n-ttraPtase_sm"/>
    <property type="match status" value="1"/>
</dbReference>
<dbReference type="Pfam" id="PF00149">
    <property type="entry name" value="Metallophos"/>
    <property type="match status" value="1"/>
</dbReference>
<evidence type="ECO:0000256" key="4">
    <source>
        <dbReference type="ARBA" id="ARBA00022801"/>
    </source>
</evidence>
<comment type="function">
    <text evidence="1">Hydrolyzes diadenosine 5',5'''-P1,P4-tetraphosphate to yield ADP.</text>
</comment>
<dbReference type="PANTHER" id="PTHR40942">
    <property type="match status" value="1"/>
</dbReference>
<dbReference type="SUPFAM" id="SSF56300">
    <property type="entry name" value="Metallo-dependent phosphatases"/>
    <property type="match status" value="1"/>
</dbReference>
<comment type="catalytic activity">
    <reaction evidence="8">
        <text>P(1),P(4)-bis(5'-adenosyl) tetraphosphate + H2O = 2 ADP + 2 H(+)</text>
        <dbReference type="Rhea" id="RHEA:24252"/>
        <dbReference type="ChEBI" id="CHEBI:15377"/>
        <dbReference type="ChEBI" id="CHEBI:15378"/>
        <dbReference type="ChEBI" id="CHEBI:58141"/>
        <dbReference type="ChEBI" id="CHEBI:456216"/>
        <dbReference type="EC" id="3.6.1.41"/>
    </reaction>
</comment>
<proteinExistence type="inferred from homology"/>
<dbReference type="GO" id="GO:0008803">
    <property type="term" value="F:bis(5'-nucleosyl)-tetraphosphatase (symmetrical) activity"/>
    <property type="evidence" value="ECO:0007669"/>
    <property type="project" value="UniProtKB-EC"/>
</dbReference>
<reference evidence="10 11" key="1">
    <citation type="submission" date="2015-10" db="EMBL/GenBank/DDBJ databases">
        <title>Metagenome-Assembled Genomes uncover a global brackish microbiome.</title>
        <authorList>
            <person name="Hugerth L.W."/>
            <person name="Larsson J."/>
            <person name="Alneberg J."/>
            <person name="Lindh M.V."/>
            <person name="Legrand C."/>
            <person name="Pinhassi J."/>
            <person name="Andersson A.F."/>
        </authorList>
    </citation>
    <scope>NUCLEOTIDE SEQUENCE [LARGE SCALE GENOMIC DNA]</scope>
    <source>
        <strain evidence="10">BACL22 MAG-120619-bin3</strain>
    </source>
</reference>
<evidence type="ECO:0000256" key="1">
    <source>
        <dbReference type="ARBA" id="ARBA00003413"/>
    </source>
</evidence>
<dbReference type="InterPro" id="IPR004843">
    <property type="entry name" value="Calcineurin-like_PHP"/>
</dbReference>
<evidence type="ECO:0000256" key="3">
    <source>
        <dbReference type="ARBA" id="ARBA00012506"/>
    </source>
</evidence>
<evidence type="ECO:0000256" key="2">
    <source>
        <dbReference type="ARBA" id="ARBA00005419"/>
    </source>
</evidence>
<evidence type="ECO:0000256" key="6">
    <source>
        <dbReference type="ARBA" id="ARBA00032248"/>
    </source>
</evidence>
<dbReference type="Gene3D" id="3.60.21.10">
    <property type="match status" value="1"/>
</dbReference>
<feature type="domain" description="Calcineurin-like phosphoesterase" evidence="9">
    <location>
        <begin position="1"/>
        <end position="177"/>
    </location>
</feature>
<dbReference type="EMBL" id="LICD01000005">
    <property type="protein sequence ID" value="KRO84367.1"/>
    <property type="molecule type" value="Genomic_DNA"/>
</dbReference>
<evidence type="ECO:0000256" key="8">
    <source>
        <dbReference type="ARBA" id="ARBA00049417"/>
    </source>
</evidence>
<dbReference type="Proteomes" id="UP000051242">
    <property type="component" value="Unassembled WGS sequence"/>
</dbReference>
<dbReference type="EC" id="3.6.1.41" evidence="3"/>
<dbReference type="InterPro" id="IPR029052">
    <property type="entry name" value="Metallo-depent_PP-like"/>
</dbReference>
<evidence type="ECO:0000313" key="10">
    <source>
        <dbReference type="EMBL" id="KRO84367.1"/>
    </source>
</evidence>
<dbReference type="InterPro" id="IPR004617">
    <property type="entry name" value="ApaH"/>
</dbReference>
<comment type="similarity">
    <text evidence="2">Belongs to the Ap4A hydrolase family.</text>
</comment>
<evidence type="ECO:0000256" key="5">
    <source>
        <dbReference type="ARBA" id="ARBA00031248"/>
    </source>
</evidence>
<dbReference type="NCBIfam" id="NF001204">
    <property type="entry name" value="PRK00166.1"/>
    <property type="match status" value="1"/>
</dbReference>
<comment type="caution">
    <text evidence="10">The sequence shown here is derived from an EMBL/GenBank/DDBJ whole genome shotgun (WGS) entry which is preliminary data.</text>
</comment>
<dbReference type="NCBIfam" id="TIGR00668">
    <property type="entry name" value="apaH"/>
    <property type="match status" value="1"/>
</dbReference>
<evidence type="ECO:0000259" key="9">
    <source>
        <dbReference type="Pfam" id="PF00149"/>
    </source>
</evidence>